<dbReference type="Proteomes" id="UP000326711">
    <property type="component" value="Chromosome"/>
</dbReference>
<proteinExistence type="predicted"/>
<dbReference type="OrthoDB" id="3261033at2"/>
<protein>
    <submittedName>
        <fullName evidence="2">Uncharacterized protein</fullName>
    </submittedName>
</protein>
<gene>
    <name evidence="2" type="ORF">CUROG_03295</name>
</gene>
<dbReference type="AlphaFoldDB" id="A0A5J6Z704"/>
<keyword evidence="1" id="KW-0812">Transmembrane</keyword>
<evidence type="ECO:0000313" key="3">
    <source>
        <dbReference type="Proteomes" id="UP000326711"/>
    </source>
</evidence>
<accession>A0A5J6Z704</accession>
<dbReference type="EMBL" id="CP045032">
    <property type="protein sequence ID" value="QFQ02042.1"/>
    <property type="molecule type" value="Genomic_DNA"/>
</dbReference>
<dbReference type="RefSeq" id="WP_151902456.1">
    <property type="nucleotide sequence ID" value="NZ_CP045032.1"/>
</dbReference>
<keyword evidence="3" id="KW-1185">Reference proteome</keyword>
<keyword evidence="1" id="KW-0472">Membrane</keyword>
<evidence type="ECO:0000256" key="1">
    <source>
        <dbReference type="SAM" id="Phobius"/>
    </source>
</evidence>
<organism evidence="2 3">
    <name type="scientific">Corynebacterium urogenitale</name>
    <dbReference type="NCBI Taxonomy" id="2487892"/>
    <lineage>
        <taxon>Bacteria</taxon>
        <taxon>Bacillati</taxon>
        <taxon>Actinomycetota</taxon>
        <taxon>Actinomycetes</taxon>
        <taxon>Mycobacteriales</taxon>
        <taxon>Corynebacteriaceae</taxon>
        <taxon>Corynebacterium</taxon>
    </lineage>
</organism>
<reference evidence="3" key="1">
    <citation type="submission" date="2019-10" db="EMBL/GenBank/DDBJ databases">
        <title>Complete genome sequence of Corynebacterium urogenitalis DSM 108747, isolated from the genital tract of a cow.</title>
        <authorList>
            <person name="Ruckert C."/>
            <person name="Ballas P."/>
            <person name="Wagener K."/>
            <person name="Drillich M."/>
            <person name="Kaempfer P."/>
            <person name="Busse H.-J."/>
            <person name="Ehling-Schulz M."/>
        </authorList>
    </citation>
    <scope>NUCLEOTIDE SEQUENCE [LARGE SCALE GENOMIC DNA]</scope>
    <source>
        <strain evidence="3">LMM 1652</strain>
    </source>
</reference>
<dbReference type="KEGG" id="cuo:CUROG_03295"/>
<name>A0A5J6Z704_9CORY</name>
<evidence type="ECO:0000313" key="2">
    <source>
        <dbReference type="EMBL" id="QFQ02042.1"/>
    </source>
</evidence>
<feature type="transmembrane region" description="Helical" evidence="1">
    <location>
        <begin position="47"/>
        <end position="70"/>
    </location>
</feature>
<sequence>MTDPHTPSAGKPAFQPQNAESQADDGFFSALMDLSLTKYITLRLVRVLFILGLIGVAVQWVFSLFATFALPDGQ</sequence>
<keyword evidence="1" id="KW-1133">Transmembrane helix</keyword>